<evidence type="ECO:0000259" key="3">
    <source>
        <dbReference type="PROSITE" id="PS51253"/>
    </source>
</evidence>
<evidence type="ECO:0000313" key="5">
    <source>
        <dbReference type="Proteomes" id="UP000799750"/>
    </source>
</evidence>
<dbReference type="AlphaFoldDB" id="A0A6A6Q9X9"/>
<evidence type="ECO:0000313" key="4">
    <source>
        <dbReference type="EMBL" id="KAF2488413.1"/>
    </source>
</evidence>
<reference evidence="4" key="1">
    <citation type="journal article" date="2020" name="Stud. Mycol.">
        <title>101 Dothideomycetes genomes: a test case for predicting lifestyles and emergence of pathogens.</title>
        <authorList>
            <person name="Haridas S."/>
            <person name="Albert R."/>
            <person name="Binder M."/>
            <person name="Bloem J."/>
            <person name="Labutti K."/>
            <person name="Salamov A."/>
            <person name="Andreopoulos B."/>
            <person name="Baker S."/>
            <person name="Barry K."/>
            <person name="Bills G."/>
            <person name="Bluhm B."/>
            <person name="Cannon C."/>
            <person name="Castanera R."/>
            <person name="Culley D."/>
            <person name="Daum C."/>
            <person name="Ezra D."/>
            <person name="Gonzalez J."/>
            <person name="Henrissat B."/>
            <person name="Kuo A."/>
            <person name="Liang C."/>
            <person name="Lipzen A."/>
            <person name="Lutzoni F."/>
            <person name="Magnuson J."/>
            <person name="Mondo S."/>
            <person name="Nolan M."/>
            <person name="Ohm R."/>
            <person name="Pangilinan J."/>
            <person name="Park H.-J."/>
            <person name="Ramirez L."/>
            <person name="Alfaro M."/>
            <person name="Sun H."/>
            <person name="Tritt A."/>
            <person name="Yoshinaga Y."/>
            <person name="Zwiers L.-H."/>
            <person name="Turgeon B."/>
            <person name="Goodwin S."/>
            <person name="Spatafora J."/>
            <person name="Crous P."/>
            <person name="Grigoriev I."/>
        </authorList>
    </citation>
    <scope>NUCLEOTIDE SEQUENCE</scope>
    <source>
        <strain evidence="4">CBS 269.34</strain>
    </source>
</reference>
<dbReference type="Proteomes" id="UP000799750">
    <property type="component" value="Unassembled WGS sequence"/>
</dbReference>
<evidence type="ECO:0000256" key="1">
    <source>
        <dbReference type="ARBA" id="ARBA00023125"/>
    </source>
</evidence>
<gene>
    <name evidence="4" type="ORF">BU16DRAFT_497289</name>
</gene>
<accession>A0A6A6Q9X9</accession>
<dbReference type="EMBL" id="MU004203">
    <property type="protein sequence ID" value="KAF2488413.1"/>
    <property type="molecule type" value="Genomic_DNA"/>
</dbReference>
<feature type="non-terminal residue" evidence="4">
    <location>
        <position position="130"/>
    </location>
</feature>
<evidence type="ECO:0000256" key="2">
    <source>
        <dbReference type="SAM" id="MobiDB-lite"/>
    </source>
</evidence>
<name>A0A6A6Q9X9_9PEZI</name>
<dbReference type="GO" id="GO:0003677">
    <property type="term" value="F:DNA binding"/>
    <property type="evidence" value="ECO:0007669"/>
    <property type="project" value="UniProtKB-KW"/>
</dbReference>
<dbReference type="PROSITE" id="PS51253">
    <property type="entry name" value="HTH_CENPB"/>
    <property type="match status" value="1"/>
</dbReference>
<dbReference type="OrthoDB" id="5420958at2759"/>
<organism evidence="4 5">
    <name type="scientific">Lophium mytilinum</name>
    <dbReference type="NCBI Taxonomy" id="390894"/>
    <lineage>
        <taxon>Eukaryota</taxon>
        <taxon>Fungi</taxon>
        <taxon>Dikarya</taxon>
        <taxon>Ascomycota</taxon>
        <taxon>Pezizomycotina</taxon>
        <taxon>Dothideomycetes</taxon>
        <taxon>Pleosporomycetidae</taxon>
        <taxon>Mytilinidiales</taxon>
        <taxon>Mytilinidiaceae</taxon>
        <taxon>Lophium</taxon>
    </lineage>
</organism>
<sequence>MDRASQVLAQGLPPDVPKTYAALSEHGDDKAQQQQYLTVEEEKALVTYLLLMSALGHPVRIKYIPRLAFILARQRSTTIKPTTIEPTTIKPPNKNWPQAFEKRHPELKARRVRSIDWKRHENNIYFKITH</sequence>
<dbReference type="InterPro" id="IPR006600">
    <property type="entry name" value="HTH_CenpB_DNA-bd_dom"/>
</dbReference>
<keyword evidence="5" id="KW-1185">Reference proteome</keyword>
<protein>
    <recommendedName>
        <fullName evidence="3">HTH CENPB-type domain-containing protein</fullName>
    </recommendedName>
</protein>
<feature type="region of interest" description="Disordered" evidence="2">
    <location>
        <begin position="1"/>
        <end position="27"/>
    </location>
</feature>
<keyword evidence="1" id="KW-0238">DNA-binding</keyword>
<feature type="domain" description="HTH CENPB-type" evidence="3">
    <location>
        <begin position="29"/>
        <end position="110"/>
    </location>
</feature>
<proteinExistence type="predicted"/>